<accession>M2QPW0</accession>
<proteinExistence type="inferred from homology"/>
<evidence type="ECO:0000256" key="3">
    <source>
        <dbReference type="ARBA" id="ARBA00022827"/>
    </source>
</evidence>
<name>M2QPW0_CERS8</name>
<evidence type="ECO:0000313" key="5">
    <source>
        <dbReference type="EMBL" id="EMD34215.1"/>
    </source>
</evidence>
<dbReference type="InterPro" id="IPR051209">
    <property type="entry name" value="FAD-bind_Monooxygenase_sf"/>
</dbReference>
<evidence type="ECO:0000256" key="4">
    <source>
        <dbReference type="ARBA" id="ARBA00023002"/>
    </source>
</evidence>
<keyword evidence="6" id="KW-1185">Reference proteome</keyword>
<dbReference type="Pfam" id="PF00743">
    <property type="entry name" value="FMO-like"/>
    <property type="match status" value="1"/>
</dbReference>
<sequence length="576" mass="64566">MTSWKESEKGSTSRPRVAIIGAGVGGLTFAIGLKTKLGFEDFTIYEAGADVGGTWRDNTYPGCCSDVPTHLYSLSTGLNPLWSRTHVPQAEIQVYWQALAREYGLYERTRFRTRVVSALWDVRKAVWVIELEGAGEKGQRGEAARRWTEEANVLISAVGLLRDPVFPADIPGRERFGGALFHSARWDHSVELEGKRVAVIGNGCSGAQIVPDIVKIPGIEVVNFCRTPSWIIPMNRFEYKAWHKWVFAHVPLAMRAYRWYLMGMLELWWPLFVGQTNRLRGRTENLVREFMKSVAPEKYHEQLMPKYPMGCKRLVIDTGYLTAMRRPNLTLTWDGVAEVTEKGITTKKGELVPLDVIVFSTGYEADGFPIPVRGKSGLTVQEFFNANGGPTAYHAMSIPGFPNFYLLGGPNSGTSAGSIIYFEECQTNYILQLVAPVIQGSARAFTVTPRACEANNARIQARLKGTVYAGCRSWYRAAGGEGKNFSIWPGMLTSYWWTTRRVVWADYEVEGGERWKRQRKLRTMVKWGGLAVLLASAVCGWMHPEEAQDTLWTLHSQCSALWHSTRDLIAQCVGGI</sequence>
<dbReference type="OrthoDB" id="74360at2759"/>
<dbReference type="Gene3D" id="3.50.50.60">
    <property type="entry name" value="FAD/NAD(P)-binding domain"/>
    <property type="match status" value="3"/>
</dbReference>
<dbReference type="GO" id="GO:0050660">
    <property type="term" value="F:flavin adenine dinucleotide binding"/>
    <property type="evidence" value="ECO:0007669"/>
    <property type="project" value="InterPro"/>
</dbReference>
<dbReference type="GO" id="GO:0004499">
    <property type="term" value="F:N,N-dimethylaniline monooxygenase activity"/>
    <property type="evidence" value="ECO:0007669"/>
    <property type="project" value="InterPro"/>
</dbReference>
<reference evidence="5 6" key="1">
    <citation type="journal article" date="2012" name="Proc. Natl. Acad. Sci. U.S.A.">
        <title>Comparative genomics of Ceriporiopsis subvermispora and Phanerochaete chrysosporium provide insight into selective ligninolysis.</title>
        <authorList>
            <person name="Fernandez-Fueyo E."/>
            <person name="Ruiz-Duenas F.J."/>
            <person name="Ferreira P."/>
            <person name="Floudas D."/>
            <person name="Hibbett D.S."/>
            <person name="Canessa P."/>
            <person name="Larrondo L.F."/>
            <person name="James T.Y."/>
            <person name="Seelenfreund D."/>
            <person name="Lobos S."/>
            <person name="Polanco R."/>
            <person name="Tello M."/>
            <person name="Honda Y."/>
            <person name="Watanabe T."/>
            <person name="Watanabe T."/>
            <person name="Ryu J.S."/>
            <person name="Kubicek C.P."/>
            <person name="Schmoll M."/>
            <person name="Gaskell J."/>
            <person name="Hammel K.E."/>
            <person name="St John F.J."/>
            <person name="Vanden Wymelenberg A."/>
            <person name="Sabat G."/>
            <person name="Splinter BonDurant S."/>
            <person name="Syed K."/>
            <person name="Yadav J.S."/>
            <person name="Doddapaneni H."/>
            <person name="Subramanian V."/>
            <person name="Lavin J.L."/>
            <person name="Oguiza J.A."/>
            <person name="Perez G."/>
            <person name="Pisabarro A.G."/>
            <person name="Ramirez L."/>
            <person name="Santoyo F."/>
            <person name="Master E."/>
            <person name="Coutinho P.M."/>
            <person name="Henrissat B."/>
            <person name="Lombard V."/>
            <person name="Magnuson J.K."/>
            <person name="Kuees U."/>
            <person name="Hori C."/>
            <person name="Igarashi K."/>
            <person name="Samejima M."/>
            <person name="Held B.W."/>
            <person name="Barry K.W."/>
            <person name="LaButti K.M."/>
            <person name="Lapidus A."/>
            <person name="Lindquist E.A."/>
            <person name="Lucas S.M."/>
            <person name="Riley R."/>
            <person name="Salamov A.A."/>
            <person name="Hoffmeister D."/>
            <person name="Schwenk D."/>
            <person name="Hadar Y."/>
            <person name="Yarden O."/>
            <person name="de Vries R.P."/>
            <person name="Wiebenga A."/>
            <person name="Stenlid J."/>
            <person name="Eastwood D."/>
            <person name="Grigoriev I.V."/>
            <person name="Berka R.M."/>
            <person name="Blanchette R.A."/>
            <person name="Kersten P."/>
            <person name="Martinez A.T."/>
            <person name="Vicuna R."/>
            <person name="Cullen D."/>
        </authorList>
    </citation>
    <scope>NUCLEOTIDE SEQUENCE [LARGE SCALE GENOMIC DNA]</scope>
    <source>
        <strain evidence="5 6">B</strain>
    </source>
</reference>
<evidence type="ECO:0008006" key="7">
    <source>
        <dbReference type="Google" id="ProtNLM"/>
    </source>
</evidence>
<dbReference type="HOGENOM" id="CLU_006937_7_0_1"/>
<dbReference type="InterPro" id="IPR036188">
    <property type="entry name" value="FAD/NAD-bd_sf"/>
</dbReference>
<evidence type="ECO:0000256" key="1">
    <source>
        <dbReference type="ARBA" id="ARBA00010139"/>
    </source>
</evidence>
<comment type="similarity">
    <text evidence="1">Belongs to the FAD-binding monooxygenase family.</text>
</comment>
<dbReference type="PANTHER" id="PTHR42877:SF4">
    <property type="entry name" value="FAD_NAD(P)-BINDING DOMAIN-CONTAINING PROTEIN-RELATED"/>
    <property type="match status" value="1"/>
</dbReference>
<organism evidence="5 6">
    <name type="scientific">Ceriporiopsis subvermispora (strain B)</name>
    <name type="common">White-rot fungus</name>
    <name type="synonym">Gelatoporia subvermispora</name>
    <dbReference type="NCBI Taxonomy" id="914234"/>
    <lineage>
        <taxon>Eukaryota</taxon>
        <taxon>Fungi</taxon>
        <taxon>Dikarya</taxon>
        <taxon>Basidiomycota</taxon>
        <taxon>Agaricomycotina</taxon>
        <taxon>Agaricomycetes</taxon>
        <taxon>Polyporales</taxon>
        <taxon>Gelatoporiaceae</taxon>
        <taxon>Gelatoporia</taxon>
    </lineage>
</organism>
<keyword evidence="2" id="KW-0285">Flavoprotein</keyword>
<dbReference type="InterPro" id="IPR020946">
    <property type="entry name" value="Flavin_mOase-like"/>
</dbReference>
<evidence type="ECO:0000256" key="2">
    <source>
        <dbReference type="ARBA" id="ARBA00022630"/>
    </source>
</evidence>
<dbReference type="PANTHER" id="PTHR42877">
    <property type="entry name" value="L-ORNITHINE N(5)-MONOOXYGENASE-RELATED"/>
    <property type="match status" value="1"/>
</dbReference>
<dbReference type="AlphaFoldDB" id="M2QPW0"/>
<evidence type="ECO:0000313" key="6">
    <source>
        <dbReference type="Proteomes" id="UP000016930"/>
    </source>
</evidence>
<dbReference type="Proteomes" id="UP000016930">
    <property type="component" value="Unassembled WGS sequence"/>
</dbReference>
<gene>
    <name evidence="5" type="ORF">CERSUDRAFT_117114</name>
</gene>
<dbReference type="STRING" id="914234.M2QPW0"/>
<keyword evidence="4" id="KW-0560">Oxidoreductase</keyword>
<dbReference type="SUPFAM" id="SSF51905">
    <property type="entry name" value="FAD/NAD(P)-binding domain"/>
    <property type="match status" value="1"/>
</dbReference>
<dbReference type="EMBL" id="KB445803">
    <property type="protein sequence ID" value="EMD34215.1"/>
    <property type="molecule type" value="Genomic_DNA"/>
</dbReference>
<protein>
    <recommendedName>
        <fullName evidence="7">L-ornithine N(5)-oxygenase</fullName>
    </recommendedName>
</protein>
<keyword evidence="3" id="KW-0274">FAD</keyword>
<dbReference type="GO" id="GO:0050661">
    <property type="term" value="F:NADP binding"/>
    <property type="evidence" value="ECO:0007669"/>
    <property type="project" value="InterPro"/>
</dbReference>